<dbReference type="InterPro" id="IPR019734">
    <property type="entry name" value="TPR_rpt"/>
</dbReference>
<evidence type="ECO:0000313" key="5">
    <source>
        <dbReference type="EMBL" id="MDR6223931.1"/>
    </source>
</evidence>
<dbReference type="InterPro" id="IPR052386">
    <property type="entry name" value="GPSM"/>
</dbReference>
<protein>
    <submittedName>
        <fullName evidence="5">Tetratricopeptide (TPR) repeat protein</fullName>
    </submittedName>
</protein>
<dbReference type="RefSeq" id="WP_270095473.1">
    <property type="nucleotide sequence ID" value="NZ_JAQFFK010000001.1"/>
</dbReference>
<dbReference type="PROSITE" id="PS50293">
    <property type="entry name" value="TPR_REGION"/>
    <property type="match status" value="1"/>
</dbReference>
<accession>A0AA90U1H1</accession>
<dbReference type="Pfam" id="PF13424">
    <property type="entry name" value="TPR_12"/>
    <property type="match status" value="2"/>
</dbReference>
<dbReference type="EMBL" id="JAVDQI010000015">
    <property type="protein sequence ID" value="MDR6223931.1"/>
    <property type="molecule type" value="Genomic_DNA"/>
</dbReference>
<feature type="repeat" description="TPR" evidence="4">
    <location>
        <begin position="190"/>
        <end position="223"/>
    </location>
</feature>
<keyword evidence="6" id="KW-1185">Reference proteome</keyword>
<comment type="subcellular location">
    <subcellularLocation>
        <location evidence="1">Cytoplasm</location>
    </subcellularLocation>
</comment>
<evidence type="ECO:0000256" key="4">
    <source>
        <dbReference type="PROSITE-ProRule" id="PRU00339"/>
    </source>
</evidence>
<keyword evidence="4" id="KW-0802">TPR repeat</keyword>
<dbReference type="AlphaFoldDB" id="A0AA90U1H1"/>
<organism evidence="5 6">
    <name type="scientific">Methanococcoides alaskense</name>
    <dbReference type="NCBI Taxonomy" id="325778"/>
    <lineage>
        <taxon>Archaea</taxon>
        <taxon>Methanobacteriati</taxon>
        <taxon>Methanobacteriota</taxon>
        <taxon>Stenosarchaea group</taxon>
        <taxon>Methanomicrobia</taxon>
        <taxon>Methanosarcinales</taxon>
        <taxon>Methanosarcinaceae</taxon>
        <taxon>Methanococcoides</taxon>
    </lineage>
</organism>
<keyword evidence="3" id="KW-0677">Repeat</keyword>
<dbReference type="PROSITE" id="PS50005">
    <property type="entry name" value="TPR"/>
    <property type="match status" value="5"/>
</dbReference>
<sequence length="412" mass="46867">MTESEDTRILRLCNYLGRSHKYNKASILFALYLSEFLRDDVEESIKRILKEQGLNVVIVDAGENKDLPLYFSLTDSKNIIFFVHNLEKGFPETIQYLNFKREELVEHHVKVVFWTTEEELSRISVEAPDFFAFRNRVVEFMEVPEERKFRPGLVEFALETEYRSLDEIKHNIQLKESLLSDLSTDTEISGYLFASLGTLYNQIGDYKKSIDCSEKALKISKEMENKHGEAANLGNLGIAYSDLGQVEKAIEYHEQALVISREIGDRSGEGADLGNLGIAYHALGQVEKAIEYHEQALVISREIGDRREEGIWIGNLGIAYSDLGQVEKAIEYYEQALVISRETGNRSGEGNNLGNLGLAYSNLGKVEKAIEYLEKALEIGTEIKEPRITNFCEQLLNSLKILDDLNSIERKS</sequence>
<dbReference type="Gene3D" id="1.25.40.10">
    <property type="entry name" value="Tetratricopeptide repeat domain"/>
    <property type="match status" value="1"/>
</dbReference>
<feature type="repeat" description="TPR" evidence="4">
    <location>
        <begin position="310"/>
        <end position="343"/>
    </location>
</feature>
<feature type="repeat" description="TPR" evidence="4">
    <location>
        <begin position="230"/>
        <end position="263"/>
    </location>
</feature>
<dbReference type="GO" id="GO:0005092">
    <property type="term" value="F:GDP-dissociation inhibitor activity"/>
    <property type="evidence" value="ECO:0007669"/>
    <property type="project" value="TreeGrafter"/>
</dbReference>
<dbReference type="InterPro" id="IPR011990">
    <property type="entry name" value="TPR-like_helical_dom_sf"/>
</dbReference>
<comment type="caution">
    <text evidence="5">The sequence shown here is derived from an EMBL/GenBank/DDBJ whole genome shotgun (WGS) entry which is preliminary data.</text>
</comment>
<reference evidence="5 6" key="1">
    <citation type="submission" date="2023-07" db="EMBL/GenBank/DDBJ databases">
        <title>Genomic Encyclopedia of Type Strains, Phase IV (KMG-IV): sequencing the most valuable type-strain genomes for metagenomic binning, comparative biology and taxonomic classification.</title>
        <authorList>
            <person name="Goeker M."/>
        </authorList>
    </citation>
    <scope>NUCLEOTIDE SEQUENCE [LARGE SCALE GENOMIC DNA]</scope>
    <source>
        <strain evidence="5 6">DSM 17273</strain>
    </source>
</reference>
<evidence type="ECO:0000256" key="3">
    <source>
        <dbReference type="ARBA" id="ARBA00022737"/>
    </source>
</evidence>
<dbReference type="Pfam" id="PF00515">
    <property type="entry name" value="TPR_1"/>
    <property type="match status" value="1"/>
</dbReference>
<keyword evidence="2" id="KW-0963">Cytoplasm</keyword>
<dbReference type="GO" id="GO:0005938">
    <property type="term" value="C:cell cortex"/>
    <property type="evidence" value="ECO:0007669"/>
    <property type="project" value="TreeGrafter"/>
</dbReference>
<feature type="repeat" description="TPR" evidence="4">
    <location>
        <begin position="350"/>
        <end position="383"/>
    </location>
</feature>
<name>A0AA90U1H1_9EURY</name>
<dbReference type="PANTHER" id="PTHR45954:SF1">
    <property type="entry name" value="LD33695P"/>
    <property type="match status" value="1"/>
</dbReference>
<feature type="repeat" description="TPR" evidence="4">
    <location>
        <begin position="270"/>
        <end position="303"/>
    </location>
</feature>
<proteinExistence type="predicted"/>
<dbReference type="Proteomes" id="UP001185015">
    <property type="component" value="Unassembled WGS sequence"/>
</dbReference>
<dbReference type="GO" id="GO:0001965">
    <property type="term" value="F:G-protein alpha-subunit binding"/>
    <property type="evidence" value="ECO:0007669"/>
    <property type="project" value="TreeGrafter"/>
</dbReference>
<dbReference type="SUPFAM" id="SSF48452">
    <property type="entry name" value="TPR-like"/>
    <property type="match status" value="1"/>
</dbReference>
<dbReference type="SMART" id="SM00028">
    <property type="entry name" value="TPR"/>
    <property type="match status" value="5"/>
</dbReference>
<evidence type="ECO:0000256" key="2">
    <source>
        <dbReference type="ARBA" id="ARBA00022490"/>
    </source>
</evidence>
<evidence type="ECO:0000313" key="6">
    <source>
        <dbReference type="Proteomes" id="UP001185015"/>
    </source>
</evidence>
<dbReference type="PANTHER" id="PTHR45954">
    <property type="entry name" value="LD33695P"/>
    <property type="match status" value="1"/>
</dbReference>
<evidence type="ECO:0000256" key="1">
    <source>
        <dbReference type="ARBA" id="ARBA00004496"/>
    </source>
</evidence>
<gene>
    <name evidence="5" type="ORF">J2750_002412</name>
</gene>